<dbReference type="InterPro" id="IPR000571">
    <property type="entry name" value="Znf_CCCH"/>
</dbReference>
<evidence type="ECO:0000256" key="3">
    <source>
        <dbReference type="ARBA" id="ARBA00022833"/>
    </source>
</evidence>
<dbReference type="InterPro" id="IPR036855">
    <property type="entry name" value="Znf_CCCH_sf"/>
</dbReference>
<dbReference type="GO" id="GO:0008270">
    <property type="term" value="F:zinc ion binding"/>
    <property type="evidence" value="ECO:0007669"/>
    <property type="project" value="UniProtKB-KW"/>
</dbReference>
<keyword evidence="1 4" id="KW-0479">Metal-binding</keyword>
<evidence type="ECO:0000259" key="6">
    <source>
        <dbReference type="PROSITE" id="PS50103"/>
    </source>
</evidence>
<keyword evidence="2 4" id="KW-0863">Zinc-finger</keyword>
<feature type="region of interest" description="Disordered" evidence="5">
    <location>
        <begin position="1"/>
        <end position="36"/>
    </location>
</feature>
<sequence>MSRVNKLQDKARVRSGKTRVHEHEGTSRAQARPLTAAQKLLQGRGSVLRPIRRTTKGRTTPCKFWLLGSCVRGEACAFLHGMPPETAAEPPTSAPAGASS</sequence>
<name>A0A7S0LPN3_9EUKA</name>
<dbReference type="EMBL" id="HBEY01042084">
    <property type="protein sequence ID" value="CAD8616749.1"/>
    <property type="molecule type" value="Transcribed_RNA"/>
</dbReference>
<dbReference type="SUPFAM" id="SSF90229">
    <property type="entry name" value="CCCH zinc finger"/>
    <property type="match status" value="1"/>
</dbReference>
<proteinExistence type="predicted"/>
<keyword evidence="3 4" id="KW-0862">Zinc</keyword>
<evidence type="ECO:0000256" key="5">
    <source>
        <dbReference type="SAM" id="MobiDB-lite"/>
    </source>
</evidence>
<dbReference type="AlphaFoldDB" id="A0A7S0LPN3"/>
<organism evidence="7">
    <name type="scientific">Coccolithus braarudii</name>
    <dbReference type="NCBI Taxonomy" id="221442"/>
    <lineage>
        <taxon>Eukaryota</taxon>
        <taxon>Haptista</taxon>
        <taxon>Haptophyta</taxon>
        <taxon>Prymnesiophyceae</taxon>
        <taxon>Coccolithales</taxon>
        <taxon>Coccolithaceae</taxon>
        <taxon>Coccolithus</taxon>
    </lineage>
</organism>
<dbReference type="PROSITE" id="PS50103">
    <property type="entry name" value="ZF_C3H1"/>
    <property type="match status" value="1"/>
</dbReference>
<accession>A0A7S0LPN3</accession>
<evidence type="ECO:0000313" key="7">
    <source>
        <dbReference type="EMBL" id="CAD8616749.1"/>
    </source>
</evidence>
<protein>
    <recommendedName>
        <fullName evidence="6">C3H1-type domain-containing protein</fullName>
    </recommendedName>
</protein>
<feature type="domain" description="C3H1-type" evidence="6">
    <location>
        <begin position="56"/>
        <end position="83"/>
    </location>
</feature>
<gene>
    <name evidence="7" type="ORF">CPEL01642_LOCUS20130</name>
</gene>
<feature type="zinc finger region" description="C3H1-type" evidence="4">
    <location>
        <begin position="56"/>
        <end position="83"/>
    </location>
</feature>
<reference evidence="7" key="1">
    <citation type="submission" date="2021-01" db="EMBL/GenBank/DDBJ databases">
        <authorList>
            <person name="Corre E."/>
            <person name="Pelletier E."/>
            <person name="Niang G."/>
            <person name="Scheremetjew M."/>
            <person name="Finn R."/>
            <person name="Kale V."/>
            <person name="Holt S."/>
            <person name="Cochrane G."/>
            <person name="Meng A."/>
            <person name="Brown T."/>
            <person name="Cohen L."/>
        </authorList>
    </citation>
    <scope>NUCLEOTIDE SEQUENCE</scope>
    <source>
        <strain evidence="7">PLY182g</strain>
    </source>
</reference>
<feature type="compositionally biased region" description="Basic and acidic residues" evidence="5">
    <location>
        <begin position="1"/>
        <end position="12"/>
    </location>
</feature>
<evidence type="ECO:0000256" key="4">
    <source>
        <dbReference type="PROSITE-ProRule" id="PRU00723"/>
    </source>
</evidence>
<dbReference type="Pfam" id="PF18345">
    <property type="entry name" value="zf_CCCH_4"/>
    <property type="match status" value="1"/>
</dbReference>
<dbReference type="SMART" id="SM00356">
    <property type="entry name" value="ZnF_C3H1"/>
    <property type="match status" value="1"/>
</dbReference>
<evidence type="ECO:0000256" key="2">
    <source>
        <dbReference type="ARBA" id="ARBA00022771"/>
    </source>
</evidence>
<dbReference type="Gene3D" id="4.10.1000.10">
    <property type="entry name" value="Zinc finger, CCCH-type"/>
    <property type="match status" value="1"/>
</dbReference>
<evidence type="ECO:0000256" key="1">
    <source>
        <dbReference type="ARBA" id="ARBA00022723"/>
    </source>
</evidence>